<comment type="caution">
    <text evidence="2">The sequence shown here is derived from an EMBL/GenBank/DDBJ whole genome shotgun (WGS) entry which is preliminary data.</text>
</comment>
<reference evidence="4 5" key="1">
    <citation type="submission" date="2018-06" db="EMBL/GenBank/DDBJ databases">
        <title>Comparative genomics of downy mildews reveals potential adaptations to biotrophy.</title>
        <authorList>
            <person name="Fletcher K."/>
            <person name="Klosterman S.J."/>
            <person name="Derevnina L."/>
            <person name="Martin F."/>
            <person name="Koike S."/>
            <person name="Reyes Chin-Wo S."/>
            <person name="Mou B."/>
            <person name="Michelmore R."/>
        </authorList>
    </citation>
    <scope>NUCLEOTIDE SEQUENCE [LARGE SCALE GENOMIC DNA]</scope>
    <source>
        <strain evidence="3 5">R13</strain>
        <strain evidence="2 4">R14</strain>
    </source>
</reference>
<dbReference type="AlphaFoldDB" id="A0A3M6V7W9"/>
<accession>A0A3M6V7W9</accession>
<dbReference type="Proteomes" id="UP000286097">
    <property type="component" value="Unassembled WGS sequence"/>
</dbReference>
<name>A0A3M6V7W9_9STRA</name>
<evidence type="ECO:0000256" key="1">
    <source>
        <dbReference type="SAM" id="MobiDB-lite"/>
    </source>
</evidence>
<gene>
    <name evidence="3" type="ORF">DD237_008286</name>
    <name evidence="2" type="ORF">DD238_008312</name>
</gene>
<protein>
    <submittedName>
        <fullName evidence="2">Uncharacterized protein</fullName>
    </submittedName>
</protein>
<evidence type="ECO:0000313" key="5">
    <source>
        <dbReference type="Proteomes" id="UP000286097"/>
    </source>
</evidence>
<feature type="compositionally biased region" description="Basic residues" evidence="1">
    <location>
        <begin position="112"/>
        <end position="121"/>
    </location>
</feature>
<feature type="region of interest" description="Disordered" evidence="1">
    <location>
        <begin position="97"/>
        <end position="121"/>
    </location>
</feature>
<feature type="region of interest" description="Disordered" evidence="1">
    <location>
        <begin position="1"/>
        <end position="78"/>
    </location>
</feature>
<evidence type="ECO:0000313" key="2">
    <source>
        <dbReference type="EMBL" id="RMX62367.1"/>
    </source>
</evidence>
<dbReference type="VEuPathDB" id="FungiDB:DD237_008286"/>
<proteinExistence type="predicted"/>
<feature type="compositionally biased region" description="Basic and acidic residues" evidence="1">
    <location>
        <begin position="56"/>
        <end position="74"/>
    </location>
</feature>
<keyword evidence="4" id="KW-1185">Reference proteome</keyword>
<organism evidence="2 4">
    <name type="scientific">Peronospora effusa</name>
    <dbReference type="NCBI Taxonomy" id="542832"/>
    <lineage>
        <taxon>Eukaryota</taxon>
        <taxon>Sar</taxon>
        <taxon>Stramenopiles</taxon>
        <taxon>Oomycota</taxon>
        <taxon>Peronosporomycetes</taxon>
        <taxon>Peronosporales</taxon>
        <taxon>Peronosporaceae</taxon>
        <taxon>Peronospora</taxon>
    </lineage>
</organism>
<evidence type="ECO:0000313" key="3">
    <source>
        <dbReference type="EMBL" id="RQM10917.1"/>
    </source>
</evidence>
<dbReference type="EMBL" id="QKXF01000508">
    <property type="protein sequence ID" value="RQM10917.1"/>
    <property type="molecule type" value="Genomic_DNA"/>
</dbReference>
<evidence type="ECO:0000313" key="4">
    <source>
        <dbReference type="Proteomes" id="UP000282087"/>
    </source>
</evidence>
<dbReference type="EMBL" id="QLLG01000682">
    <property type="protein sequence ID" value="RMX62367.1"/>
    <property type="molecule type" value="Genomic_DNA"/>
</dbReference>
<sequence>MDEVDAEVSAGTAGGESGVSTSGVDGTKRSAIREATTSRGRGGPQRGAGSSSNRSAMREATRARGSGDDQRVVDDSTVLSSSVTCEITVEELTSGEGTLWDPKHLGEAGQARRWRPLRQWP</sequence>
<dbReference type="Proteomes" id="UP000282087">
    <property type="component" value="Unassembled WGS sequence"/>
</dbReference>